<dbReference type="Proteomes" id="UP000253426">
    <property type="component" value="Unassembled WGS sequence"/>
</dbReference>
<evidence type="ECO:0000313" key="2">
    <source>
        <dbReference type="Proteomes" id="UP000253426"/>
    </source>
</evidence>
<gene>
    <name evidence="1" type="ORF">DES53_102561</name>
</gene>
<dbReference type="AlphaFoldDB" id="A0A366HR75"/>
<accession>A0A366HR75</accession>
<name>A0A366HR75_9BACT</name>
<dbReference type="EMBL" id="QNRR01000002">
    <property type="protein sequence ID" value="RBP46175.1"/>
    <property type="molecule type" value="Genomic_DNA"/>
</dbReference>
<keyword evidence="2" id="KW-1185">Reference proteome</keyword>
<reference evidence="1 2" key="1">
    <citation type="submission" date="2018-06" db="EMBL/GenBank/DDBJ databases">
        <title>Genomic Encyclopedia of Type Strains, Phase IV (KMG-IV): sequencing the most valuable type-strain genomes for metagenomic binning, comparative biology and taxonomic classification.</title>
        <authorList>
            <person name="Goeker M."/>
        </authorList>
    </citation>
    <scope>NUCLEOTIDE SEQUENCE [LARGE SCALE GENOMIC DNA]</scope>
    <source>
        <strain evidence="1 2">DSM 25532</strain>
    </source>
</reference>
<evidence type="ECO:0000313" key="1">
    <source>
        <dbReference type="EMBL" id="RBP46175.1"/>
    </source>
</evidence>
<comment type="caution">
    <text evidence="1">The sequence shown here is derived from an EMBL/GenBank/DDBJ whole genome shotgun (WGS) entry which is preliminary data.</text>
</comment>
<protein>
    <submittedName>
        <fullName evidence="1">Uncharacterized protein</fullName>
    </submittedName>
</protein>
<organism evidence="1 2">
    <name type="scientific">Roseimicrobium gellanilyticum</name>
    <dbReference type="NCBI Taxonomy" id="748857"/>
    <lineage>
        <taxon>Bacteria</taxon>
        <taxon>Pseudomonadati</taxon>
        <taxon>Verrucomicrobiota</taxon>
        <taxon>Verrucomicrobiia</taxon>
        <taxon>Verrucomicrobiales</taxon>
        <taxon>Verrucomicrobiaceae</taxon>
        <taxon>Roseimicrobium</taxon>
    </lineage>
</organism>
<proteinExistence type="predicted"/>
<sequence length="61" mass="6887">MPVDAELPAEPLQPINGHFLKQTLGRLHARTQPPTDSIFELLQRDSTGKTLFMYQLHQSDG</sequence>